<evidence type="ECO:0000256" key="3">
    <source>
        <dbReference type="ARBA" id="ARBA00022553"/>
    </source>
</evidence>
<keyword evidence="5" id="KW-0648">Protein biosynthesis</keyword>
<evidence type="ECO:0000256" key="5">
    <source>
        <dbReference type="ARBA" id="ARBA00022917"/>
    </source>
</evidence>
<keyword evidence="4" id="KW-0378">Hydrolase</keyword>
<dbReference type="Gene3D" id="1.10.8.10">
    <property type="entry name" value="DNA helicase RuvA subunit, C-terminal domain"/>
    <property type="match status" value="1"/>
</dbReference>
<comment type="subcellular location">
    <subcellularLocation>
        <location evidence="1">Cytoplasm</location>
    </subcellularLocation>
</comment>
<accession>A0A8D8HCP7</accession>
<dbReference type="GO" id="GO:0006412">
    <property type="term" value="P:translation"/>
    <property type="evidence" value="ECO:0007669"/>
    <property type="project" value="UniProtKB-KW"/>
</dbReference>
<sequence length="303" mass="33770">MSRHRNVRTMNYDDEYDDDDDYLGHSVEDDCISPTDAQQWMYDRAKGQQSISAFLANNRDIEEEDDDGLEAERCAGLHTRRDSECYQLPELNDEDRVRLNSCMDEIRNIVGESATDKQLVEAIMKHGYNFDLALDDVLNSTKTPPTASVSSPIVTAAAKTIPKIIEKGIGDRLLEKSDKLLAVKAPAADVVKPSILVTPTAKKDRQRNDGLRNQQPARPVALGVRPEHPGNNKRQQPNAQTTSEGAATERVGAIQEGAWRGQTAHSHGRDWPRGRRKEYVDGTLAVRHREYSPAGDAQERAGE</sequence>
<dbReference type="InterPro" id="IPR037189">
    <property type="entry name" value="HBS1-like_N_sf"/>
</dbReference>
<evidence type="ECO:0000256" key="4">
    <source>
        <dbReference type="ARBA" id="ARBA00022801"/>
    </source>
</evidence>
<feature type="compositionally biased region" description="Polar residues" evidence="6">
    <location>
        <begin position="232"/>
        <end position="245"/>
    </location>
</feature>
<name>A0A8D8HCP7_CULPI</name>
<evidence type="ECO:0000256" key="6">
    <source>
        <dbReference type="SAM" id="MobiDB-lite"/>
    </source>
</evidence>
<feature type="region of interest" description="Disordered" evidence="6">
    <location>
        <begin position="198"/>
        <end position="303"/>
    </location>
</feature>
<feature type="domain" description="HBS1-like protein N-terminal" evidence="7">
    <location>
        <begin position="60"/>
        <end position="146"/>
    </location>
</feature>
<organism evidence="8">
    <name type="scientific">Culex pipiens</name>
    <name type="common">House mosquito</name>
    <dbReference type="NCBI Taxonomy" id="7175"/>
    <lineage>
        <taxon>Eukaryota</taxon>
        <taxon>Metazoa</taxon>
        <taxon>Ecdysozoa</taxon>
        <taxon>Arthropoda</taxon>
        <taxon>Hexapoda</taxon>
        <taxon>Insecta</taxon>
        <taxon>Pterygota</taxon>
        <taxon>Neoptera</taxon>
        <taxon>Endopterygota</taxon>
        <taxon>Diptera</taxon>
        <taxon>Nematocera</taxon>
        <taxon>Culicoidea</taxon>
        <taxon>Culicidae</taxon>
        <taxon>Culicinae</taxon>
        <taxon>Culicini</taxon>
        <taxon>Culex</taxon>
        <taxon>Culex</taxon>
    </lineage>
</organism>
<dbReference type="SUPFAM" id="SSF109732">
    <property type="entry name" value="HBS1-like domain"/>
    <property type="match status" value="1"/>
</dbReference>
<evidence type="ECO:0000259" key="7">
    <source>
        <dbReference type="Pfam" id="PF08938"/>
    </source>
</evidence>
<feature type="compositionally biased region" description="Basic and acidic residues" evidence="6">
    <location>
        <begin position="201"/>
        <end position="210"/>
    </location>
</feature>
<proteinExistence type="predicted"/>
<dbReference type="EMBL" id="HBUE01313051">
    <property type="protein sequence ID" value="CAG6584241.1"/>
    <property type="molecule type" value="Transcribed_RNA"/>
</dbReference>
<dbReference type="AlphaFoldDB" id="A0A8D8HCP7"/>
<protein>
    <submittedName>
        <fullName evidence="8">HBS1-like protein</fullName>
    </submittedName>
</protein>
<feature type="compositionally biased region" description="Basic and acidic residues" evidence="6">
    <location>
        <begin position="267"/>
        <end position="280"/>
    </location>
</feature>
<reference evidence="8" key="1">
    <citation type="submission" date="2021-05" db="EMBL/GenBank/DDBJ databases">
        <authorList>
            <person name="Alioto T."/>
            <person name="Alioto T."/>
            <person name="Gomez Garrido J."/>
        </authorList>
    </citation>
    <scope>NUCLEOTIDE SEQUENCE</scope>
</reference>
<keyword evidence="3" id="KW-0597">Phosphoprotein</keyword>
<evidence type="ECO:0000256" key="1">
    <source>
        <dbReference type="ARBA" id="ARBA00004496"/>
    </source>
</evidence>
<dbReference type="Pfam" id="PF08938">
    <property type="entry name" value="HBS1_N"/>
    <property type="match status" value="1"/>
</dbReference>
<dbReference type="GO" id="GO:0016787">
    <property type="term" value="F:hydrolase activity"/>
    <property type="evidence" value="ECO:0007669"/>
    <property type="project" value="UniProtKB-KW"/>
</dbReference>
<evidence type="ECO:0000313" key="8">
    <source>
        <dbReference type="EMBL" id="CAG6532369.1"/>
    </source>
</evidence>
<dbReference type="GO" id="GO:0005737">
    <property type="term" value="C:cytoplasm"/>
    <property type="evidence" value="ECO:0007669"/>
    <property type="project" value="UniProtKB-SubCell"/>
</dbReference>
<keyword evidence="2" id="KW-0963">Cytoplasm</keyword>
<evidence type="ECO:0000256" key="2">
    <source>
        <dbReference type="ARBA" id="ARBA00022490"/>
    </source>
</evidence>
<dbReference type="EMBL" id="HBUE01206746">
    <property type="protein sequence ID" value="CAG6532369.1"/>
    <property type="molecule type" value="Transcribed_RNA"/>
</dbReference>
<dbReference type="InterPro" id="IPR015033">
    <property type="entry name" value="HBS1-like_N"/>
</dbReference>
<feature type="compositionally biased region" description="Basic and acidic residues" evidence="6">
    <location>
        <begin position="287"/>
        <end position="303"/>
    </location>
</feature>